<feature type="compositionally biased region" description="Polar residues" evidence="7">
    <location>
        <begin position="212"/>
        <end position="231"/>
    </location>
</feature>
<dbReference type="InParanoid" id="H2XN99"/>
<reference evidence="9" key="3">
    <citation type="submission" date="2025-08" db="UniProtKB">
        <authorList>
            <consortium name="Ensembl"/>
        </authorList>
    </citation>
    <scope>IDENTIFICATION</scope>
</reference>
<evidence type="ECO:0000256" key="7">
    <source>
        <dbReference type="SAM" id="MobiDB-lite"/>
    </source>
</evidence>
<feature type="region of interest" description="Disordered" evidence="7">
    <location>
        <begin position="195"/>
        <end position="233"/>
    </location>
</feature>
<dbReference type="Proteomes" id="UP000008144">
    <property type="component" value="Chromosome 11"/>
</dbReference>
<evidence type="ECO:0000256" key="4">
    <source>
        <dbReference type="ARBA" id="ARBA00023170"/>
    </source>
</evidence>
<accession>H2XN99</accession>
<keyword evidence="3" id="KW-0297">G-protein coupled receptor</keyword>
<protein>
    <recommendedName>
        <fullName evidence="11">G-protein coupled receptors family 1 profile domain-containing protein</fullName>
    </recommendedName>
</protein>
<evidence type="ECO:0000256" key="1">
    <source>
        <dbReference type="ARBA" id="ARBA00004651"/>
    </source>
</evidence>
<dbReference type="PANTHER" id="PTHR24246">
    <property type="entry name" value="OLFACTORY RECEPTOR AND ADENOSINE RECEPTOR"/>
    <property type="match status" value="1"/>
</dbReference>
<reference evidence="9" key="4">
    <citation type="submission" date="2025-09" db="UniProtKB">
        <authorList>
            <consortium name="Ensembl"/>
        </authorList>
    </citation>
    <scope>IDENTIFICATION</scope>
</reference>
<feature type="compositionally biased region" description="Low complexity" evidence="7">
    <location>
        <begin position="197"/>
        <end position="210"/>
    </location>
</feature>
<keyword evidence="8" id="KW-0812">Transmembrane</keyword>
<keyword evidence="5" id="KW-0325">Glycoprotein</keyword>
<evidence type="ECO:0000256" key="2">
    <source>
        <dbReference type="ARBA" id="ARBA00022475"/>
    </source>
</evidence>
<dbReference type="AlphaFoldDB" id="H2XN99"/>
<feature type="transmembrane region" description="Helical" evidence="8">
    <location>
        <begin position="101"/>
        <end position="125"/>
    </location>
</feature>
<organism evidence="9 10">
    <name type="scientific">Ciona intestinalis</name>
    <name type="common">Transparent sea squirt</name>
    <name type="synonym">Ascidia intestinalis</name>
    <dbReference type="NCBI Taxonomy" id="7719"/>
    <lineage>
        <taxon>Eukaryota</taxon>
        <taxon>Metazoa</taxon>
        <taxon>Chordata</taxon>
        <taxon>Tunicata</taxon>
        <taxon>Ascidiacea</taxon>
        <taxon>Phlebobranchia</taxon>
        <taxon>Cionidae</taxon>
        <taxon>Ciona</taxon>
    </lineage>
</organism>
<dbReference type="PANTHER" id="PTHR24246:SF27">
    <property type="entry name" value="ADENOSINE RECEPTOR, ISOFORM A"/>
    <property type="match status" value="1"/>
</dbReference>
<dbReference type="GeneTree" id="ENSGT01060000251584"/>
<dbReference type="EMBL" id="EAAA01000686">
    <property type="status" value="NOT_ANNOTATED_CDS"/>
    <property type="molecule type" value="Genomic_DNA"/>
</dbReference>
<dbReference type="GO" id="GO:0004930">
    <property type="term" value="F:G protein-coupled receptor activity"/>
    <property type="evidence" value="ECO:0007669"/>
    <property type="project" value="UniProtKB-KW"/>
</dbReference>
<dbReference type="SUPFAM" id="SSF81321">
    <property type="entry name" value="Family A G protein-coupled receptor-like"/>
    <property type="match status" value="1"/>
</dbReference>
<feature type="compositionally biased region" description="Polar residues" evidence="7">
    <location>
        <begin position="39"/>
        <end position="57"/>
    </location>
</feature>
<reference evidence="9" key="2">
    <citation type="journal article" date="2008" name="Genome Biol.">
        <title>Improved genome assembly and evidence-based global gene model set for the chordate Ciona intestinalis: new insight into intron and operon populations.</title>
        <authorList>
            <person name="Satou Y."/>
            <person name="Mineta K."/>
            <person name="Ogasawara M."/>
            <person name="Sasakura Y."/>
            <person name="Shoguchi E."/>
            <person name="Ueno K."/>
            <person name="Yamada L."/>
            <person name="Matsumoto J."/>
            <person name="Wasserscheid J."/>
            <person name="Dewar K."/>
            <person name="Wiley G.B."/>
            <person name="Macmil S.L."/>
            <person name="Roe B.A."/>
            <person name="Zeller R.W."/>
            <person name="Hastings K.E."/>
            <person name="Lemaire P."/>
            <person name="Lindquist E."/>
            <person name="Endo T."/>
            <person name="Hotta K."/>
            <person name="Inaba K."/>
        </authorList>
    </citation>
    <scope>NUCLEOTIDE SEQUENCE [LARGE SCALE GENOMIC DNA]</scope>
    <source>
        <strain evidence="9">wild type</strain>
    </source>
</reference>
<keyword evidence="8" id="KW-0472">Membrane</keyword>
<evidence type="ECO:0000313" key="9">
    <source>
        <dbReference type="Ensembl" id="ENSCINP00000031132.1"/>
    </source>
</evidence>
<dbReference type="Gene3D" id="1.20.1070.10">
    <property type="entry name" value="Rhodopsin 7-helix transmembrane proteins"/>
    <property type="match status" value="1"/>
</dbReference>
<evidence type="ECO:0000256" key="5">
    <source>
        <dbReference type="ARBA" id="ARBA00023180"/>
    </source>
</evidence>
<keyword evidence="6" id="KW-0807">Transducer</keyword>
<evidence type="ECO:0000256" key="8">
    <source>
        <dbReference type="SAM" id="Phobius"/>
    </source>
</evidence>
<reference evidence="10" key="1">
    <citation type="journal article" date="2002" name="Science">
        <title>The draft genome of Ciona intestinalis: insights into chordate and vertebrate origins.</title>
        <authorList>
            <person name="Dehal P."/>
            <person name="Satou Y."/>
            <person name="Campbell R.K."/>
            <person name="Chapman J."/>
            <person name="Degnan B."/>
            <person name="De Tomaso A."/>
            <person name="Davidson B."/>
            <person name="Di Gregorio A."/>
            <person name="Gelpke M."/>
            <person name="Goodstein D.M."/>
            <person name="Harafuji N."/>
            <person name="Hastings K.E."/>
            <person name="Ho I."/>
            <person name="Hotta K."/>
            <person name="Huang W."/>
            <person name="Kawashima T."/>
            <person name="Lemaire P."/>
            <person name="Martinez D."/>
            <person name="Meinertzhagen I.A."/>
            <person name="Necula S."/>
            <person name="Nonaka M."/>
            <person name="Putnam N."/>
            <person name="Rash S."/>
            <person name="Saiga H."/>
            <person name="Satake M."/>
            <person name="Terry A."/>
            <person name="Yamada L."/>
            <person name="Wang H.G."/>
            <person name="Awazu S."/>
            <person name="Azumi K."/>
            <person name="Boore J."/>
            <person name="Branno M."/>
            <person name="Chin-Bow S."/>
            <person name="DeSantis R."/>
            <person name="Doyle S."/>
            <person name="Francino P."/>
            <person name="Keys D.N."/>
            <person name="Haga S."/>
            <person name="Hayashi H."/>
            <person name="Hino K."/>
            <person name="Imai K.S."/>
            <person name="Inaba K."/>
            <person name="Kano S."/>
            <person name="Kobayashi K."/>
            <person name="Kobayashi M."/>
            <person name="Lee B.I."/>
            <person name="Makabe K.W."/>
            <person name="Manohar C."/>
            <person name="Matassi G."/>
            <person name="Medina M."/>
            <person name="Mochizuki Y."/>
            <person name="Mount S."/>
            <person name="Morishita T."/>
            <person name="Miura S."/>
            <person name="Nakayama A."/>
            <person name="Nishizaka S."/>
            <person name="Nomoto H."/>
            <person name="Ohta F."/>
            <person name="Oishi K."/>
            <person name="Rigoutsos I."/>
            <person name="Sano M."/>
            <person name="Sasaki A."/>
            <person name="Sasakura Y."/>
            <person name="Shoguchi E."/>
            <person name="Shin-i T."/>
            <person name="Spagnuolo A."/>
            <person name="Stainier D."/>
            <person name="Suzuki M.M."/>
            <person name="Tassy O."/>
            <person name="Takatori N."/>
            <person name="Tokuoka M."/>
            <person name="Yagi K."/>
            <person name="Yoshizaki F."/>
            <person name="Wada S."/>
            <person name="Zhang C."/>
            <person name="Hyatt P.D."/>
            <person name="Larimer F."/>
            <person name="Detter C."/>
            <person name="Doggett N."/>
            <person name="Glavina T."/>
            <person name="Hawkins T."/>
            <person name="Richardson P."/>
            <person name="Lucas S."/>
            <person name="Kohara Y."/>
            <person name="Levine M."/>
            <person name="Satoh N."/>
            <person name="Rokhsar D.S."/>
        </authorList>
    </citation>
    <scope>NUCLEOTIDE SEQUENCE [LARGE SCALE GENOMIC DNA]</scope>
</reference>
<feature type="transmembrane region" description="Helical" evidence="8">
    <location>
        <begin position="145"/>
        <end position="167"/>
    </location>
</feature>
<proteinExistence type="predicted"/>
<evidence type="ECO:0000256" key="3">
    <source>
        <dbReference type="ARBA" id="ARBA00023040"/>
    </source>
</evidence>
<dbReference type="HOGENOM" id="CLU_1113454_0_0_1"/>
<keyword evidence="8" id="KW-1133">Transmembrane helix</keyword>
<feature type="region of interest" description="Disordered" evidence="7">
    <location>
        <begin position="1"/>
        <end position="57"/>
    </location>
</feature>
<keyword evidence="10" id="KW-1185">Reference proteome</keyword>
<dbReference type="CDD" id="cd00637">
    <property type="entry name" value="7tm_classA_rhodopsin-like"/>
    <property type="match status" value="1"/>
</dbReference>
<evidence type="ECO:0000256" key="6">
    <source>
        <dbReference type="ARBA" id="ARBA00023224"/>
    </source>
</evidence>
<dbReference type="GO" id="GO:0005886">
    <property type="term" value="C:plasma membrane"/>
    <property type="evidence" value="ECO:0007669"/>
    <property type="project" value="UniProtKB-SubCell"/>
</dbReference>
<name>H2XN99_CIOIN</name>
<keyword evidence="4" id="KW-0675">Receptor</keyword>
<dbReference type="Ensembl" id="ENSCINT00000036809.1">
    <property type="protein sequence ID" value="ENSCINP00000031132.1"/>
    <property type="gene ID" value="ENSCING00000025092.1"/>
</dbReference>
<evidence type="ECO:0000313" key="10">
    <source>
        <dbReference type="Proteomes" id="UP000008144"/>
    </source>
</evidence>
<sequence>MMLRQVCTDGKNRRTLSAKRRRNQQQARPDTAEGERPENQSGKANVTHSNGTTKSNFEQAAKRRVSQFAISLHAKLRRQSRPSQTGTLSHENVEEKLAKTLAVMIGAFTIALLPSIIILALGVALDKLITPARYPATYSPYATNFYNSAQFVASRLLLSNSFWNCIIYSVRNRHFRRALADVFICTEEARRRRRRSASMGGYSSSSYRHSQANRQKSLSKMASTDSSYTTSEAEKRRRSTHVWDLSTSTV</sequence>
<evidence type="ECO:0008006" key="11">
    <source>
        <dbReference type="Google" id="ProtNLM"/>
    </source>
</evidence>
<comment type="subcellular location">
    <subcellularLocation>
        <location evidence="1">Cell membrane</location>
        <topology evidence="1">Multi-pass membrane protein</topology>
    </subcellularLocation>
</comment>
<feature type="compositionally biased region" description="Basic residues" evidence="7">
    <location>
        <begin position="13"/>
        <end position="23"/>
    </location>
</feature>
<keyword evidence="2" id="KW-1003">Cell membrane</keyword>